<keyword evidence="1" id="KW-0472">Membrane</keyword>
<evidence type="ECO:0000313" key="2">
    <source>
        <dbReference type="EMBL" id="EQB60072.1"/>
    </source>
</evidence>
<evidence type="ECO:0000313" key="3">
    <source>
        <dbReference type="Proteomes" id="UP000053780"/>
    </source>
</evidence>
<name>T0KXF9_9MICR</name>
<dbReference type="OrthoDB" id="10587520at2759"/>
<sequence>MYTIINILRLFLRFKFYGVTLNINKEDFEFNTNDNFILIILNGIKFIERYPDREIINRLKLLNDKVYKQFYLNVSTSYNKYISINDMLSFIYYDDYDVILSNKYIHGGKKIEYKEKKLDNVFDFNDKRCFMFYSRVNDMLLIKYKTEFNFNFFIMYLISISNFSYIKFNK</sequence>
<dbReference type="HOGENOM" id="CLU_1571102_0_0_1"/>
<keyword evidence="1" id="KW-0812">Transmembrane</keyword>
<accession>T0KXF9</accession>
<dbReference type="Proteomes" id="UP000053780">
    <property type="component" value="Unassembled WGS sequence"/>
</dbReference>
<dbReference type="AlphaFoldDB" id="T0KXF9"/>
<feature type="transmembrane region" description="Helical" evidence="1">
    <location>
        <begin position="148"/>
        <end position="166"/>
    </location>
</feature>
<gene>
    <name evidence="2" type="ORF">NAPIS_ORF02356</name>
</gene>
<keyword evidence="1" id="KW-1133">Transmembrane helix</keyword>
<dbReference type="VEuPathDB" id="MicrosporidiaDB:NAPIS_ORF02356"/>
<organism evidence="2 3">
    <name type="scientific">Vairimorpha apis BRL 01</name>
    <dbReference type="NCBI Taxonomy" id="1037528"/>
    <lineage>
        <taxon>Eukaryota</taxon>
        <taxon>Fungi</taxon>
        <taxon>Fungi incertae sedis</taxon>
        <taxon>Microsporidia</taxon>
        <taxon>Nosematidae</taxon>
        <taxon>Vairimorpha</taxon>
    </lineage>
</organism>
<keyword evidence="3" id="KW-1185">Reference proteome</keyword>
<dbReference type="EMBL" id="KE647332">
    <property type="protein sequence ID" value="EQB60072.1"/>
    <property type="molecule type" value="Genomic_DNA"/>
</dbReference>
<evidence type="ECO:0000256" key="1">
    <source>
        <dbReference type="SAM" id="Phobius"/>
    </source>
</evidence>
<protein>
    <submittedName>
        <fullName evidence="2">Uncharacterized protein</fullName>
    </submittedName>
</protein>
<reference evidence="2 3" key="1">
    <citation type="journal article" date="2013" name="BMC Genomics">
        <title>Genome sequencing and comparative genomics of honey bee microsporidia, Nosema apis reveal novel insights into host-parasite interactions.</title>
        <authorList>
            <person name="Chen Yp."/>
            <person name="Pettis J.S."/>
            <person name="Zhao Y."/>
            <person name="Liu X."/>
            <person name="Tallon L.J."/>
            <person name="Sadzewicz L.D."/>
            <person name="Li R."/>
            <person name="Zheng H."/>
            <person name="Huang S."/>
            <person name="Zhang X."/>
            <person name="Hamilton M.C."/>
            <person name="Pernal S.F."/>
            <person name="Melathopoulos A.P."/>
            <person name="Yan X."/>
            <person name="Evans J.D."/>
        </authorList>
    </citation>
    <scope>NUCLEOTIDE SEQUENCE [LARGE SCALE GENOMIC DNA]</scope>
    <source>
        <strain evidence="2 3">BRL 01</strain>
    </source>
</reference>
<proteinExistence type="predicted"/>